<accession>A0AAV4IL73</accession>
<keyword evidence="3" id="KW-1185">Reference proteome</keyword>
<evidence type="ECO:0000313" key="2">
    <source>
        <dbReference type="EMBL" id="GFS10385.1"/>
    </source>
</evidence>
<dbReference type="AlphaFoldDB" id="A0AAV4IL73"/>
<evidence type="ECO:0008006" key="4">
    <source>
        <dbReference type="Google" id="ProtNLM"/>
    </source>
</evidence>
<evidence type="ECO:0000313" key="3">
    <source>
        <dbReference type="Proteomes" id="UP000762676"/>
    </source>
</evidence>
<evidence type="ECO:0000256" key="1">
    <source>
        <dbReference type="SAM" id="SignalP"/>
    </source>
</evidence>
<protein>
    <recommendedName>
        <fullName evidence="4">Ig-like domain-containing protein</fullName>
    </recommendedName>
</protein>
<reference evidence="2 3" key="1">
    <citation type="journal article" date="2021" name="Elife">
        <title>Chloroplast acquisition without the gene transfer in kleptoplastic sea slugs, Plakobranchus ocellatus.</title>
        <authorList>
            <person name="Maeda T."/>
            <person name="Takahashi S."/>
            <person name="Yoshida T."/>
            <person name="Shimamura S."/>
            <person name="Takaki Y."/>
            <person name="Nagai Y."/>
            <person name="Toyoda A."/>
            <person name="Suzuki Y."/>
            <person name="Arimoto A."/>
            <person name="Ishii H."/>
            <person name="Satoh N."/>
            <person name="Nishiyama T."/>
            <person name="Hasebe M."/>
            <person name="Maruyama T."/>
            <person name="Minagawa J."/>
            <person name="Obokata J."/>
            <person name="Shigenobu S."/>
        </authorList>
    </citation>
    <scope>NUCLEOTIDE SEQUENCE [LARGE SCALE GENOMIC DNA]</scope>
</reference>
<gene>
    <name evidence="2" type="ORF">ElyMa_006645100</name>
</gene>
<keyword evidence="1" id="KW-0732">Signal</keyword>
<name>A0AAV4IL73_9GAST</name>
<organism evidence="2 3">
    <name type="scientific">Elysia marginata</name>
    <dbReference type="NCBI Taxonomy" id="1093978"/>
    <lineage>
        <taxon>Eukaryota</taxon>
        <taxon>Metazoa</taxon>
        <taxon>Spiralia</taxon>
        <taxon>Lophotrochozoa</taxon>
        <taxon>Mollusca</taxon>
        <taxon>Gastropoda</taxon>
        <taxon>Heterobranchia</taxon>
        <taxon>Euthyneura</taxon>
        <taxon>Panpulmonata</taxon>
        <taxon>Sacoglossa</taxon>
        <taxon>Placobranchoidea</taxon>
        <taxon>Plakobranchidae</taxon>
        <taxon>Elysia</taxon>
    </lineage>
</organism>
<sequence>MAAQSVQKLLVTVVVSLAIFSQIGEAQNETYNRAVNLISVEREPTSGGNNFTVRFTKIATDQLIFRVQDNIDAPRAPSVVEEADGVWAASFVAIQRNSWSLWFVVGDTDFRHMVAISLDNSETTPVQQNITELPVIHLSSPSEAVYEPQEDIIVTAFVPRNSQTGEVISNFQKMFSGVDLNTMKMYPNLEDDNLFTLGQPQESADKIQASMTVHTSIRPVSGYLQLSTDVYNTGGTLAQYIQVSRTILIRPSSQAGPFPSGYLTILDGYVQYTSPNGNELHRCRVGDECLYSCVSVGESVTGMSVKEVRPDGLRDVPSAAPGPAILSTSRDIYWKFQAHENSGNSNGVTTFQCEASDATQGKAVTKLVDVQVSIPGSIDPARSSVTEEDSTIYPGEKSLTFHCAIRGRPLPDVVFYGGSTGLFRLYYDSPTNVIRTGPDEAIATKSVTVSGVELAMAVQRISEGRDSSPFCSIYSDVQGNVTSYDFYPTLC</sequence>
<proteinExistence type="predicted"/>
<comment type="caution">
    <text evidence="2">The sequence shown here is derived from an EMBL/GenBank/DDBJ whole genome shotgun (WGS) entry which is preliminary data.</text>
</comment>
<feature type="signal peptide" evidence="1">
    <location>
        <begin position="1"/>
        <end position="26"/>
    </location>
</feature>
<dbReference type="EMBL" id="BMAT01013331">
    <property type="protein sequence ID" value="GFS10385.1"/>
    <property type="molecule type" value="Genomic_DNA"/>
</dbReference>
<feature type="chain" id="PRO_5043472733" description="Ig-like domain-containing protein" evidence="1">
    <location>
        <begin position="27"/>
        <end position="491"/>
    </location>
</feature>
<dbReference type="Proteomes" id="UP000762676">
    <property type="component" value="Unassembled WGS sequence"/>
</dbReference>